<keyword evidence="4" id="KW-0051">Antiviral defense</keyword>
<reference evidence="6 7" key="1">
    <citation type="journal article" date="2019" name="Int. J. Syst. Evol. Microbiol.">
        <title>The Global Catalogue of Microorganisms (GCM) 10K type strain sequencing project: providing services to taxonomists for standard genome sequencing and annotation.</title>
        <authorList>
            <consortium name="The Broad Institute Genomics Platform"/>
            <consortium name="The Broad Institute Genome Sequencing Center for Infectious Disease"/>
            <person name="Wu L."/>
            <person name="Ma J."/>
        </authorList>
    </citation>
    <scope>NUCLEOTIDE SEQUENCE [LARGE SCALE GENOMIC DNA]</scope>
    <source>
        <strain evidence="6 7">CGMCC 1.12562</strain>
    </source>
</reference>
<dbReference type="AlphaFoldDB" id="A0ABD5NA34"/>
<accession>A0ABD5NA34</accession>
<organism evidence="6 7">
    <name type="scientific">Halobacterium litoreum</name>
    <dbReference type="NCBI Taxonomy" id="2039234"/>
    <lineage>
        <taxon>Archaea</taxon>
        <taxon>Methanobacteriati</taxon>
        <taxon>Methanobacteriota</taxon>
        <taxon>Stenosarchaea group</taxon>
        <taxon>Halobacteria</taxon>
        <taxon>Halobacteriales</taxon>
        <taxon>Halobacteriaceae</taxon>
        <taxon>Halobacterium</taxon>
    </lineage>
</organism>
<dbReference type="EMBL" id="JBHRWN010000002">
    <property type="protein sequence ID" value="MFC3476290.1"/>
    <property type="molecule type" value="Genomic_DNA"/>
</dbReference>
<evidence type="ECO:0000313" key="6">
    <source>
        <dbReference type="EMBL" id="MFC3476290.1"/>
    </source>
</evidence>
<comment type="caution">
    <text evidence="6">The sequence shown here is derived from an EMBL/GenBank/DDBJ whole genome shotgun (WGS) entry which is preliminary data.</text>
</comment>
<keyword evidence="7" id="KW-1185">Reference proteome</keyword>
<evidence type="ECO:0000256" key="1">
    <source>
        <dbReference type="ARBA" id="ARBA00022679"/>
    </source>
</evidence>
<evidence type="ECO:0000259" key="5">
    <source>
        <dbReference type="Pfam" id="PF26305"/>
    </source>
</evidence>
<feature type="domain" description="cGAS/DncV-like nucleotidyltransferase C-terminal helical" evidence="5">
    <location>
        <begin position="118"/>
        <end position="232"/>
    </location>
</feature>
<proteinExistence type="predicted"/>
<evidence type="ECO:0000256" key="3">
    <source>
        <dbReference type="ARBA" id="ARBA00022741"/>
    </source>
</evidence>
<dbReference type="Pfam" id="PF26305">
    <property type="entry name" value="CD_NTase_C"/>
    <property type="match status" value="1"/>
</dbReference>
<evidence type="ECO:0000313" key="7">
    <source>
        <dbReference type="Proteomes" id="UP001595660"/>
    </source>
</evidence>
<dbReference type="InterPro" id="IPR058909">
    <property type="entry name" value="CD_NTase_C"/>
</dbReference>
<gene>
    <name evidence="6" type="ORF">ACFOKC_00985</name>
</gene>
<dbReference type="GeneID" id="69117800"/>
<sequence length="235" mass="27573">MPFEEDLSDLSSAEKERFWDEYTDLGYEWEDFHKEVVRALRGYYGRDNLEIGEKAIKVDSNDETPIPIDADVVACAEYRKYHKFTADGEEEYTSGMYFKTKNWLSREIVNYSKEHKRNGEEKNQEENTDGEYKRTIRMFKNARNRAVEYGILDGETASSYYLEGLLYNVPDDYFTETDLPTRYLDIVDWLDDADVSSFSEQSGMYSLCVDGDPDRWTVEDANATIEAFQEVWDSY</sequence>
<dbReference type="RefSeq" id="WP_232572578.1">
    <property type="nucleotide sequence ID" value="NZ_CP089466.1"/>
</dbReference>
<keyword evidence="1" id="KW-0808">Transferase</keyword>
<protein>
    <recommendedName>
        <fullName evidence="5">cGAS/DncV-like nucleotidyltransferase C-terminal helical domain-containing protein</fullName>
    </recommendedName>
</protein>
<evidence type="ECO:0000256" key="4">
    <source>
        <dbReference type="ARBA" id="ARBA00023118"/>
    </source>
</evidence>
<dbReference type="Proteomes" id="UP001595660">
    <property type="component" value="Unassembled WGS sequence"/>
</dbReference>
<keyword evidence="2" id="KW-0548">Nucleotidyltransferase</keyword>
<evidence type="ECO:0000256" key="2">
    <source>
        <dbReference type="ARBA" id="ARBA00022695"/>
    </source>
</evidence>
<name>A0ABD5NA34_9EURY</name>
<keyword evidence="3" id="KW-0547">Nucleotide-binding</keyword>